<dbReference type="GO" id="GO:0009451">
    <property type="term" value="P:RNA modification"/>
    <property type="evidence" value="ECO:0007669"/>
    <property type="project" value="InterPro"/>
</dbReference>
<evidence type="ECO:0000256" key="3">
    <source>
        <dbReference type="PROSITE-ProRule" id="PRU00708"/>
    </source>
</evidence>
<gene>
    <name evidence="6" type="ORF">SAY86_012221</name>
</gene>
<keyword evidence="2" id="KW-0677">Repeat</keyword>
<feature type="domain" description="DYW" evidence="5">
    <location>
        <begin position="587"/>
        <end position="679"/>
    </location>
</feature>
<dbReference type="PANTHER" id="PTHR47926">
    <property type="entry name" value="PENTATRICOPEPTIDE REPEAT-CONTAINING PROTEIN"/>
    <property type="match status" value="1"/>
</dbReference>
<comment type="similarity">
    <text evidence="1">Belongs to the PPR family. PCMP-H subfamily.</text>
</comment>
<dbReference type="InterPro" id="IPR046848">
    <property type="entry name" value="E_motif"/>
</dbReference>
<feature type="compositionally biased region" description="Low complexity" evidence="4">
    <location>
        <begin position="62"/>
        <end position="71"/>
    </location>
</feature>
<dbReference type="Proteomes" id="UP001346149">
    <property type="component" value="Unassembled WGS sequence"/>
</dbReference>
<dbReference type="SUPFAM" id="SSF48452">
    <property type="entry name" value="TPR-like"/>
    <property type="match status" value="1"/>
</dbReference>
<dbReference type="Pfam" id="PF14432">
    <property type="entry name" value="DYW_deaminase"/>
    <property type="match status" value="1"/>
</dbReference>
<organism evidence="6 7">
    <name type="scientific">Trapa natans</name>
    <name type="common">Water chestnut</name>
    <dbReference type="NCBI Taxonomy" id="22666"/>
    <lineage>
        <taxon>Eukaryota</taxon>
        <taxon>Viridiplantae</taxon>
        <taxon>Streptophyta</taxon>
        <taxon>Embryophyta</taxon>
        <taxon>Tracheophyta</taxon>
        <taxon>Spermatophyta</taxon>
        <taxon>Magnoliopsida</taxon>
        <taxon>eudicotyledons</taxon>
        <taxon>Gunneridae</taxon>
        <taxon>Pentapetalae</taxon>
        <taxon>rosids</taxon>
        <taxon>malvids</taxon>
        <taxon>Myrtales</taxon>
        <taxon>Lythraceae</taxon>
        <taxon>Trapa</taxon>
    </lineage>
</organism>
<dbReference type="NCBIfam" id="TIGR00756">
    <property type="entry name" value="PPR"/>
    <property type="match status" value="5"/>
</dbReference>
<evidence type="ECO:0000313" key="6">
    <source>
        <dbReference type="EMBL" id="KAK4794227.1"/>
    </source>
</evidence>
<dbReference type="GO" id="GO:0008270">
    <property type="term" value="F:zinc ion binding"/>
    <property type="evidence" value="ECO:0007669"/>
    <property type="project" value="InterPro"/>
</dbReference>
<dbReference type="EMBL" id="JAXQNO010000007">
    <property type="protein sequence ID" value="KAK4794227.1"/>
    <property type="molecule type" value="Genomic_DNA"/>
</dbReference>
<protein>
    <recommendedName>
        <fullName evidence="5">DYW domain-containing protein</fullName>
    </recommendedName>
</protein>
<dbReference type="GO" id="GO:0003723">
    <property type="term" value="F:RNA binding"/>
    <property type="evidence" value="ECO:0007669"/>
    <property type="project" value="InterPro"/>
</dbReference>
<dbReference type="InterPro" id="IPR002885">
    <property type="entry name" value="PPR_rpt"/>
</dbReference>
<dbReference type="FunFam" id="1.25.40.10:FF:000031">
    <property type="entry name" value="Pentatricopeptide repeat-containing protein mitochondrial"/>
    <property type="match status" value="1"/>
</dbReference>
<sequence>MVISSRKLHWMILRASCFYGCNQSSTSHLFSLPPQNAGAGRRSLYPSFHQLASLPLLRGDASSSSSSSSARSCHRRSNSHDEILASNREIARHVREGDMGSARRVFDAMKVKTTVTWNSLLAGYAKIPGKFMEARKLFGEIPEPDCVSYTIMLGSYLHSFGVNMALAFFRKMPIKESASWNTLISGYARKGDMKRAHDLFIEMPERNEVSWSAMISGYVECGDVVSAEKFFEAAPIKGVVACTAMVNGYMKFGKVEEAEKLFSHVPCKNVITWNAFVAGYVGNGRPEDGLKVFRDMMGHGMMPNASTLSSVLLGCSNLSALQLGKQVHQFICKTPLYRETIVGTSLISMYSKCGDLVGGWKVFLEMDQSRRDVVTWSAMISGFAHHGLGKSALDLFEEMVKDGMKPTAVTFVGIFMACNHAGLVEQGMEYFNSMVRDYGVEVRPDHYSCMVDLLGRAGKLEEAVALIKKMPFKPHKAIFGTLLGACRAHKNVEIAEFAVNKLREIDPGCETAYIQLSNIYASMNMWDQVAAVGRSMRERKVAKSPGYSWIEVKSRVHKFMSGDRIHPEISSIHMKLDELGNRMKLAGYVPNLECSLHDVGEEQKERLLLMHSEKLAIAFGLIKLAPEIPIRVFKNLRVCRDCHEATKYISAVEGREIIVRDTTRFHHFKDGVCSCGDYW</sequence>
<reference evidence="6 7" key="1">
    <citation type="journal article" date="2023" name="Hortic Res">
        <title>Pangenome of water caltrop reveals structural variations and asymmetric subgenome divergence after allopolyploidization.</title>
        <authorList>
            <person name="Zhang X."/>
            <person name="Chen Y."/>
            <person name="Wang L."/>
            <person name="Yuan Y."/>
            <person name="Fang M."/>
            <person name="Shi L."/>
            <person name="Lu R."/>
            <person name="Comes H.P."/>
            <person name="Ma Y."/>
            <person name="Chen Y."/>
            <person name="Huang G."/>
            <person name="Zhou Y."/>
            <person name="Zheng Z."/>
            <person name="Qiu Y."/>
        </authorList>
    </citation>
    <scope>NUCLEOTIDE SEQUENCE [LARGE SCALE GENOMIC DNA]</scope>
    <source>
        <strain evidence="6">F231</strain>
    </source>
</reference>
<evidence type="ECO:0000259" key="5">
    <source>
        <dbReference type="Pfam" id="PF14432"/>
    </source>
</evidence>
<dbReference type="InterPro" id="IPR032867">
    <property type="entry name" value="DYW_dom"/>
</dbReference>
<dbReference type="Pfam" id="PF20431">
    <property type="entry name" value="E_motif"/>
    <property type="match status" value="1"/>
</dbReference>
<feature type="repeat" description="PPR" evidence="3">
    <location>
        <begin position="372"/>
        <end position="406"/>
    </location>
</feature>
<dbReference type="PROSITE" id="PS51375">
    <property type="entry name" value="PPR"/>
    <property type="match status" value="4"/>
</dbReference>
<dbReference type="InterPro" id="IPR011990">
    <property type="entry name" value="TPR-like_helical_dom_sf"/>
</dbReference>
<feature type="repeat" description="PPR" evidence="3">
    <location>
        <begin position="176"/>
        <end position="210"/>
    </location>
</feature>
<feature type="repeat" description="PPR" evidence="3">
    <location>
        <begin position="269"/>
        <end position="303"/>
    </location>
</feature>
<proteinExistence type="inferred from homology"/>
<comment type="caution">
    <text evidence="6">The sequence shown here is derived from an EMBL/GenBank/DDBJ whole genome shotgun (WGS) entry which is preliminary data.</text>
</comment>
<accession>A0AAN7M9N5</accession>
<dbReference type="Pfam" id="PF13041">
    <property type="entry name" value="PPR_2"/>
    <property type="match status" value="2"/>
</dbReference>
<name>A0AAN7M9N5_TRANT</name>
<dbReference type="FunFam" id="1.25.40.10:FF:001074">
    <property type="entry name" value="Pentatricopeptide repeat-containing protein, mitochondrial"/>
    <property type="match status" value="1"/>
</dbReference>
<dbReference type="FunFam" id="1.25.40.10:FF:000366">
    <property type="entry name" value="Pentatricopeptide (PPR) repeat-containing protein"/>
    <property type="match status" value="1"/>
</dbReference>
<evidence type="ECO:0000256" key="1">
    <source>
        <dbReference type="ARBA" id="ARBA00006643"/>
    </source>
</evidence>
<dbReference type="Pfam" id="PF01535">
    <property type="entry name" value="PPR"/>
    <property type="match status" value="7"/>
</dbReference>
<dbReference type="InterPro" id="IPR046960">
    <property type="entry name" value="PPR_At4g14850-like_plant"/>
</dbReference>
<dbReference type="PANTHER" id="PTHR47926:SF410">
    <property type="entry name" value="(WILD MALAYSIAN BANANA) HYPOTHETICAL PROTEIN"/>
    <property type="match status" value="1"/>
</dbReference>
<dbReference type="AlphaFoldDB" id="A0AAN7M9N5"/>
<dbReference type="Gene3D" id="1.25.40.10">
    <property type="entry name" value="Tetratricopeptide repeat domain"/>
    <property type="match status" value="3"/>
</dbReference>
<evidence type="ECO:0000256" key="2">
    <source>
        <dbReference type="ARBA" id="ARBA00022737"/>
    </source>
</evidence>
<evidence type="ECO:0000256" key="4">
    <source>
        <dbReference type="SAM" id="MobiDB-lite"/>
    </source>
</evidence>
<evidence type="ECO:0000313" key="7">
    <source>
        <dbReference type="Proteomes" id="UP001346149"/>
    </source>
</evidence>
<keyword evidence="7" id="KW-1185">Reference proteome</keyword>
<feature type="repeat" description="PPR" evidence="3">
    <location>
        <begin position="113"/>
        <end position="148"/>
    </location>
</feature>
<feature type="region of interest" description="Disordered" evidence="4">
    <location>
        <begin position="58"/>
        <end position="79"/>
    </location>
</feature>